<proteinExistence type="predicted"/>
<feature type="chain" id="PRO_5004199037" evidence="1">
    <location>
        <begin position="18"/>
        <end position="291"/>
    </location>
</feature>
<organism evidence="2 3">
    <name type="scientific">Caenorhabditis elegans</name>
    <dbReference type="NCBI Taxonomy" id="6239"/>
    <lineage>
        <taxon>Eukaryota</taxon>
        <taxon>Metazoa</taxon>
        <taxon>Ecdysozoa</taxon>
        <taxon>Nematoda</taxon>
        <taxon>Chromadorea</taxon>
        <taxon>Rhabditida</taxon>
        <taxon>Rhabditina</taxon>
        <taxon>Rhabditomorpha</taxon>
        <taxon>Rhabditoidea</taxon>
        <taxon>Rhabditidae</taxon>
        <taxon>Peloderinae</taxon>
        <taxon>Caenorhabditis</taxon>
    </lineage>
</organism>
<dbReference type="OMA" id="ECSNRIC"/>
<dbReference type="PIR" id="T28846">
    <property type="entry name" value="T28846"/>
</dbReference>
<gene>
    <name evidence="2" type="ORF">CELE_F58F9.6</name>
    <name evidence="2 4" type="ORF">F58F9.6</name>
</gene>
<dbReference type="RefSeq" id="NP_500942.1">
    <property type="nucleotide sequence ID" value="NM_068541.1"/>
</dbReference>
<feature type="signal peptide" evidence="1">
    <location>
        <begin position="1"/>
        <end position="17"/>
    </location>
</feature>
<dbReference type="InParanoid" id="Q20991"/>
<dbReference type="AGR" id="WB:WBGene00019059"/>
<dbReference type="HOGENOM" id="CLU_074198_0_0_1"/>
<name>Q20991_CAEEL</name>
<dbReference type="UCSC" id="F58F9.6">
    <property type="organism name" value="c. elegans"/>
</dbReference>
<dbReference type="PROSITE" id="PS50092">
    <property type="entry name" value="TSP1"/>
    <property type="match status" value="1"/>
</dbReference>
<protein>
    <submittedName>
        <fullName evidence="2">ShKT domain-containing protein</fullName>
    </submittedName>
</protein>
<dbReference type="PaxDb" id="6239-F58F9.6"/>
<keyword evidence="1" id="KW-0732">Signal</keyword>
<dbReference type="PANTHER" id="PTHR31936:SF7">
    <property type="entry name" value="SHK DOMAIN-CONTAINING PROTEIN"/>
    <property type="match status" value="1"/>
</dbReference>
<keyword evidence="3" id="KW-1185">Reference proteome</keyword>
<dbReference type="PhylomeDB" id="Q20991"/>
<dbReference type="Proteomes" id="UP000001940">
    <property type="component" value="Chromosome IV"/>
</dbReference>
<accession>Q20991</accession>
<evidence type="ECO:0000313" key="2">
    <source>
        <dbReference type="EMBL" id="CCD67634.1"/>
    </source>
</evidence>
<dbReference type="PANTHER" id="PTHR31936">
    <property type="entry name" value="PROTEIN CBG18744"/>
    <property type="match status" value="1"/>
</dbReference>
<dbReference type="ExpressionAtlas" id="Q20991">
    <property type="expression patterns" value="baseline"/>
</dbReference>
<dbReference type="STRING" id="6239.F58F9.6a.1"/>
<evidence type="ECO:0000313" key="3">
    <source>
        <dbReference type="Proteomes" id="UP000001940"/>
    </source>
</evidence>
<dbReference type="OrthoDB" id="5821553at2759"/>
<dbReference type="EMBL" id="BX284604">
    <property type="protein sequence ID" value="CCD67634.1"/>
    <property type="molecule type" value="Genomic_DNA"/>
</dbReference>
<dbReference type="CTD" id="186537"/>
<reference evidence="2 3" key="1">
    <citation type="journal article" date="1998" name="Science">
        <title>Genome sequence of the nematode C. elegans: a platform for investigating biology.</title>
        <authorList>
            <consortium name="The C. elegans sequencing consortium"/>
            <person name="Sulson J.E."/>
            <person name="Waterston R."/>
        </authorList>
    </citation>
    <scope>NUCLEOTIDE SEQUENCE [LARGE SCALE GENOMIC DNA]</scope>
    <source>
        <strain evidence="2 3">Bristol N2</strain>
    </source>
</reference>
<dbReference type="Bgee" id="WBGene00019059">
    <property type="expression patterns" value="Expressed in adult organism"/>
</dbReference>
<sequence>MSKLLCVVFICISVSVALPECSNRICENGGLWSEWTTTEACPTECGSCSKILYTRKCLSSSLADCDCKGESSSLKLCNTQTCLPASARRPCCKPYTPLKIKKTMQCGPLPEEDTDTSKPCCPKGGLWSSWSGYIRNYASNGWERTRSCLSGTAGCQCTGSTVETSNKCPCRAMIDVSDKVKRNLKTFPLSVDYDGNSCTARQNLEYFNNVPTQIVPCNAWKNYLYTAAIRYVTPNDKIVEQRVANCLALGQKQVSLFCDLNSGYWRLVSNNDEVVGFNLINLILSWGSYVL</sequence>
<dbReference type="eggNOG" id="ENOG502TGH3">
    <property type="taxonomic scope" value="Eukaryota"/>
</dbReference>
<dbReference type="InterPro" id="IPR000884">
    <property type="entry name" value="TSP1_rpt"/>
</dbReference>
<dbReference type="AlphaFoldDB" id="Q20991"/>
<evidence type="ECO:0000256" key="1">
    <source>
        <dbReference type="SAM" id="SignalP"/>
    </source>
</evidence>
<evidence type="ECO:0000313" key="4">
    <source>
        <dbReference type="WormBase" id="F58F9.6a"/>
    </source>
</evidence>
<dbReference type="GeneID" id="186537"/>
<dbReference type="WormBase" id="F58F9.6a">
    <property type="protein sequence ID" value="CE07303"/>
    <property type="gene ID" value="WBGene00019059"/>
</dbReference>